<organism evidence="2 3">
    <name type="scientific">Ancylobacter pratisalsi</name>
    <dbReference type="NCBI Taxonomy" id="1745854"/>
    <lineage>
        <taxon>Bacteria</taxon>
        <taxon>Pseudomonadati</taxon>
        <taxon>Pseudomonadota</taxon>
        <taxon>Alphaproteobacteria</taxon>
        <taxon>Hyphomicrobiales</taxon>
        <taxon>Xanthobacteraceae</taxon>
        <taxon>Ancylobacter</taxon>
    </lineage>
</organism>
<dbReference type="Proteomes" id="UP000464751">
    <property type="component" value="Chromosome"/>
</dbReference>
<accession>A0A6P1YH90</accession>
<keyword evidence="3" id="KW-1185">Reference proteome</keyword>
<sequence length="87" mass="9191">MTCTLSRMNLANYLAANELTDAAFAERIGRERSFVTRLRTGRATPSLATVAAIQVATNGAVTATDFMPTILPPPPAPGNANHHEVLG</sequence>
<evidence type="ECO:0000313" key="3">
    <source>
        <dbReference type="Proteomes" id="UP000464751"/>
    </source>
</evidence>
<dbReference type="CDD" id="cd00093">
    <property type="entry name" value="HTH_XRE"/>
    <property type="match status" value="1"/>
</dbReference>
<name>A0A6P1YH90_9HYPH</name>
<proteinExistence type="predicted"/>
<protein>
    <submittedName>
        <fullName evidence="2">Helix-turn-helix domain-containing protein</fullName>
    </submittedName>
</protein>
<dbReference type="AlphaFoldDB" id="A0A6P1YH90"/>
<evidence type="ECO:0000313" key="2">
    <source>
        <dbReference type="EMBL" id="QIB32657.1"/>
    </source>
</evidence>
<reference evidence="2 3" key="1">
    <citation type="submission" date="2020-02" db="EMBL/GenBank/DDBJ databases">
        <authorList>
            <person name="Li G."/>
        </authorList>
    </citation>
    <scope>NUCLEOTIDE SEQUENCE [LARGE SCALE GENOMIC DNA]</scope>
    <source>
        <strain evidence="2 3">DSM 102029</strain>
    </source>
</reference>
<dbReference type="InterPro" id="IPR010982">
    <property type="entry name" value="Lambda_DNA-bd_dom_sf"/>
</dbReference>
<dbReference type="SUPFAM" id="SSF47413">
    <property type="entry name" value="lambda repressor-like DNA-binding domains"/>
    <property type="match status" value="1"/>
</dbReference>
<gene>
    <name evidence="2" type="ORF">G3A50_02270</name>
</gene>
<dbReference type="GO" id="GO:0003677">
    <property type="term" value="F:DNA binding"/>
    <property type="evidence" value="ECO:0007669"/>
    <property type="project" value="InterPro"/>
</dbReference>
<evidence type="ECO:0000256" key="1">
    <source>
        <dbReference type="SAM" id="MobiDB-lite"/>
    </source>
</evidence>
<dbReference type="InterPro" id="IPR001387">
    <property type="entry name" value="Cro/C1-type_HTH"/>
</dbReference>
<feature type="region of interest" description="Disordered" evidence="1">
    <location>
        <begin position="68"/>
        <end position="87"/>
    </location>
</feature>
<dbReference type="KEGG" id="apra:G3A50_02270"/>
<dbReference type="EMBL" id="CP048630">
    <property type="protein sequence ID" value="QIB32657.1"/>
    <property type="molecule type" value="Genomic_DNA"/>
</dbReference>